<evidence type="ECO:0000256" key="3">
    <source>
        <dbReference type="ARBA" id="ARBA00022737"/>
    </source>
</evidence>
<dbReference type="PANTHER" id="PTHR22804:SF24">
    <property type="entry name" value="NEUROCAN CORE PROTEIN"/>
    <property type="match status" value="1"/>
</dbReference>
<dbReference type="CDD" id="cd03517">
    <property type="entry name" value="Link_domain_CSPGs_modules_1_3"/>
    <property type="match status" value="1"/>
</dbReference>
<keyword evidence="4 5" id="KW-1015">Disulfide bond</keyword>
<dbReference type="EMBL" id="CATNWA010010179">
    <property type="protein sequence ID" value="CAI9559494.1"/>
    <property type="molecule type" value="Genomic_DNA"/>
</dbReference>
<gene>
    <name evidence="8" type="ORF">SPARVUS_LOCUS5100857</name>
</gene>
<dbReference type="Gene3D" id="2.60.40.10">
    <property type="entry name" value="Immunoglobulins"/>
    <property type="match status" value="1"/>
</dbReference>
<dbReference type="PRINTS" id="PR01265">
    <property type="entry name" value="LINKMODULE"/>
</dbReference>
<dbReference type="InterPro" id="IPR013783">
    <property type="entry name" value="Ig-like_fold"/>
</dbReference>
<evidence type="ECO:0000256" key="4">
    <source>
        <dbReference type="ARBA" id="ARBA00023157"/>
    </source>
</evidence>
<dbReference type="PROSITE" id="PS50835">
    <property type="entry name" value="IG_LIKE"/>
    <property type="match status" value="1"/>
</dbReference>
<protein>
    <recommendedName>
        <fullName evidence="10">Neurocan b</fullName>
    </recommendedName>
</protein>
<evidence type="ECO:0000259" key="7">
    <source>
        <dbReference type="PROSITE" id="PS50963"/>
    </source>
</evidence>
<comment type="caution">
    <text evidence="8">The sequence shown here is derived from an EMBL/GenBank/DDBJ whole genome shotgun (WGS) entry which is preliminary data.</text>
</comment>
<dbReference type="CDD" id="cd03520">
    <property type="entry name" value="Link_domain_CSPGs_modules_2_4"/>
    <property type="match status" value="1"/>
</dbReference>
<dbReference type="SUPFAM" id="SSF56436">
    <property type="entry name" value="C-type lectin-like"/>
    <property type="match status" value="2"/>
</dbReference>
<evidence type="ECO:0000256" key="2">
    <source>
        <dbReference type="ARBA" id="ARBA00022525"/>
    </source>
</evidence>
<dbReference type="InterPro" id="IPR007110">
    <property type="entry name" value="Ig-like_dom"/>
</dbReference>
<evidence type="ECO:0000313" key="8">
    <source>
        <dbReference type="EMBL" id="CAI9559494.1"/>
    </source>
</evidence>
<name>A0ABN9CHA5_9NEOB</name>
<keyword evidence="2" id="KW-0964">Secreted</keyword>
<dbReference type="Pfam" id="PF00193">
    <property type="entry name" value="Xlink"/>
    <property type="match status" value="2"/>
</dbReference>
<feature type="domain" description="Link" evidence="7">
    <location>
        <begin position="219"/>
        <end position="316"/>
    </location>
</feature>
<keyword evidence="3" id="KW-0677">Repeat</keyword>
<comment type="subcellular location">
    <subcellularLocation>
        <location evidence="1">Secreted</location>
    </subcellularLocation>
</comment>
<keyword evidence="9" id="KW-1185">Reference proteome</keyword>
<dbReference type="PROSITE" id="PS01241">
    <property type="entry name" value="LINK_1"/>
    <property type="match status" value="1"/>
</dbReference>
<feature type="domain" description="Ig-like" evidence="6">
    <location>
        <begin position="1"/>
        <end position="119"/>
    </location>
</feature>
<dbReference type="PANTHER" id="PTHR22804">
    <property type="entry name" value="AGGRECAN/VERSICAN PROTEOGLYCAN"/>
    <property type="match status" value="1"/>
</dbReference>
<dbReference type="SMART" id="SM00445">
    <property type="entry name" value="LINK"/>
    <property type="match status" value="2"/>
</dbReference>
<dbReference type="SUPFAM" id="SSF48726">
    <property type="entry name" value="Immunoglobulin"/>
    <property type="match status" value="1"/>
</dbReference>
<dbReference type="Proteomes" id="UP001162483">
    <property type="component" value="Unassembled WGS sequence"/>
</dbReference>
<evidence type="ECO:0000256" key="5">
    <source>
        <dbReference type="PROSITE-ProRule" id="PRU00323"/>
    </source>
</evidence>
<reference evidence="8" key="1">
    <citation type="submission" date="2023-05" db="EMBL/GenBank/DDBJ databases">
        <authorList>
            <person name="Stuckert A."/>
        </authorList>
    </citation>
    <scope>NUCLEOTIDE SEQUENCE</scope>
</reference>
<proteinExistence type="predicted"/>
<evidence type="ECO:0000313" key="9">
    <source>
        <dbReference type="Proteomes" id="UP001162483"/>
    </source>
</evidence>
<evidence type="ECO:0000259" key="6">
    <source>
        <dbReference type="PROSITE" id="PS50835"/>
    </source>
</evidence>
<dbReference type="InterPro" id="IPR016186">
    <property type="entry name" value="C-type_lectin-like/link_sf"/>
</dbReference>
<feature type="disulfide bond" evidence="5">
    <location>
        <begin position="167"/>
        <end position="188"/>
    </location>
</feature>
<dbReference type="InterPro" id="IPR050691">
    <property type="entry name" value="Hyaluronan_bind_Proteoglycan"/>
</dbReference>
<dbReference type="InterPro" id="IPR013106">
    <property type="entry name" value="Ig_V-set"/>
</dbReference>
<comment type="caution">
    <text evidence="5">Lacks conserved residue(s) required for the propagation of feature annotation.</text>
</comment>
<dbReference type="InterPro" id="IPR016187">
    <property type="entry name" value="CTDL_fold"/>
</dbReference>
<dbReference type="PROSITE" id="PS50963">
    <property type="entry name" value="LINK_2"/>
    <property type="match status" value="2"/>
</dbReference>
<sequence length="327" mass="36678">MALCNADWPSLWPSLAFLWFAPPQNPQAFNVTSESPRIKWSKLQPNQGEKEIAVLVARENVVKVVRGYEGRVSLPGYPHNRYNATLVLSNAHASDSGMYRCEIVLGIEDEQDTVPLEVSGLVFHYRAASNRYALTFPDAVRSCKENSGVIASPEQLQAAFEDGLDNCDAGWLSDRTAGYPIKTPRPGCYGDRNNLPGVRTYGERDPQETYDVYCYTEEPQGDVYYVAERNNLEGARNSCLRDGATLATVGQLYAAWRKGLDQCDPGWLADNSVRYPIRNPRKNCGGEEPGVRTLYQYPNRTGFPSPMKKFGAYCYKGKICNIIYLLW</sequence>
<dbReference type="Gene3D" id="3.10.100.10">
    <property type="entry name" value="Mannose-Binding Protein A, subunit A"/>
    <property type="match status" value="2"/>
</dbReference>
<dbReference type="Pfam" id="PF07686">
    <property type="entry name" value="V-set"/>
    <property type="match status" value="1"/>
</dbReference>
<evidence type="ECO:0000256" key="1">
    <source>
        <dbReference type="ARBA" id="ARBA00004613"/>
    </source>
</evidence>
<dbReference type="InterPro" id="IPR000538">
    <property type="entry name" value="Link_dom"/>
</dbReference>
<feature type="disulfide bond" evidence="5">
    <location>
        <begin position="263"/>
        <end position="284"/>
    </location>
</feature>
<accession>A0ABN9CHA5</accession>
<evidence type="ECO:0008006" key="10">
    <source>
        <dbReference type="Google" id="ProtNLM"/>
    </source>
</evidence>
<feature type="domain" description="Link" evidence="7">
    <location>
        <begin position="121"/>
        <end position="216"/>
    </location>
</feature>
<organism evidence="8 9">
    <name type="scientific">Staurois parvus</name>
    <dbReference type="NCBI Taxonomy" id="386267"/>
    <lineage>
        <taxon>Eukaryota</taxon>
        <taxon>Metazoa</taxon>
        <taxon>Chordata</taxon>
        <taxon>Craniata</taxon>
        <taxon>Vertebrata</taxon>
        <taxon>Euteleostomi</taxon>
        <taxon>Amphibia</taxon>
        <taxon>Batrachia</taxon>
        <taxon>Anura</taxon>
        <taxon>Neobatrachia</taxon>
        <taxon>Ranoidea</taxon>
        <taxon>Ranidae</taxon>
        <taxon>Staurois</taxon>
    </lineage>
</organism>
<dbReference type="InterPro" id="IPR036179">
    <property type="entry name" value="Ig-like_dom_sf"/>
</dbReference>